<evidence type="ECO:0000256" key="3">
    <source>
        <dbReference type="PIRSR" id="PIRSR006241-50"/>
    </source>
</evidence>
<feature type="active site" description="Proton donor/acceptor" evidence="3">
    <location>
        <position position="143"/>
    </location>
</feature>
<dbReference type="GO" id="GO:0008903">
    <property type="term" value="F:hydroxypyruvate isomerase activity"/>
    <property type="evidence" value="ECO:0007669"/>
    <property type="project" value="TreeGrafter"/>
</dbReference>
<evidence type="ECO:0000313" key="5">
    <source>
        <dbReference type="EMBL" id="ALR75578.1"/>
    </source>
</evidence>
<evidence type="ECO:0000256" key="1">
    <source>
        <dbReference type="ARBA" id="ARBA00023235"/>
    </source>
</evidence>
<accession>A0A806X304</accession>
<dbReference type="EMBL" id="CP012871">
    <property type="protein sequence ID" value="ALR75578.1"/>
    <property type="molecule type" value="Genomic_DNA"/>
</dbReference>
<dbReference type="InterPro" id="IPR013022">
    <property type="entry name" value="Xyl_isomerase-like_TIM-brl"/>
</dbReference>
<evidence type="ECO:0000256" key="2">
    <source>
        <dbReference type="PIRNR" id="PIRNR006241"/>
    </source>
</evidence>
<keyword evidence="1 2" id="KW-0413">Isomerase</keyword>
<name>A0A806X304_9ENTR</name>
<dbReference type="PANTHER" id="PTHR43489:SF13">
    <property type="entry name" value="HYDROXYPYRUVATE ISOMERASE"/>
    <property type="match status" value="1"/>
</dbReference>
<dbReference type="PANTHER" id="PTHR43489">
    <property type="entry name" value="ISOMERASE"/>
    <property type="match status" value="1"/>
</dbReference>
<sequence length="260" mass="29369">MAKFAANLSMLFTEYPFIERFAHASKAGFHGVEYLFPYDFPAEELAQTLRAHHLTQVLFNLPAGDWNSGERGIACHPDRVAEFRDGVARAITYAQELRCSQVNCLAGKQPAGYSVEQCHETLVKNLRYAAEQLAEANIRLVLEAINTTDIPGFFVNNTQQVLNILHDVNHPNLQYQYDIYHMQIMEGNLANTMKNNLDRIGHIQLADNPGRHEPGTGEINYPWLLGYIDKLGYQGWIGCEYIPSATTADSLHWLNAMNND</sequence>
<reference evidence="6" key="1">
    <citation type="submission" date="2015-10" db="EMBL/GenBank/DDBJ databases">
        <title>Complete Genome Sequencing of Klebsiella sp. strain G5.</title>
        <authorList>
            <person name="Chan K.-G."/>
            <person name="Chen J.-W."/>
        </authorList>
    </citation>
    <scope>NUCLEOTIDE SEQUENCE [LARGE SCALE GENOMIC DNA]</scope>
    <source>
        <strain evidence="6">G5</strain>
    </source>
</reference>
<comment type="similarity">
    <text evidence="2">Belongs to the hyi family.</text>
</comment>
<dbReference type="NCBIfam" id="NF043033">
    <property type="entry name" value="OxoTetrIsom"/>
    <property type="match status" value="1"/>
</dbReference>
<gene>
    <name evidence="5" type="ORF">AO703_04455</name>
</gene>
<dbReference type="GO" id="GO:0046487">
    <property type="term" value="P:glyoxylate metabolic process"/>
    <property type="evidence" value="ECO:0007669"/>
    <property type="project" value="TreeGrafter"/>
</dbReference>
<keyword evidence="5" id="KW-0670">Pyruvate</keyword>
<dbReference type="SUPFAM" id="SSF51658">
    <property type="entry name" value="Xylose isomerase-like"/>
    <property type="match status" value="1"/>
</dbReference>
<dbReference type="InterPro" id="IPR053398">
    <property type="entry name" value="HPT_OtnI_isomerases"/>
</dbReference>
<feature type="active site" description="Proton donor/acceptor" evidence="3">
    <location>
        <position position="240"/>
    </location>
</feature>
<dbReference type="InterPro" id="IPR036237">
    <property type="entry name" value="Xyl_isomerase-like_sf"/>
</dbReference>
<evidence type="ECO:0000259" key="4">
    <source>
        <dbReference type="Pfam" id="PF01261"/>
    </source>
</evidence>
<feature type="domain" description="Xylose isomerase-like TIM barrel" evidence="4">
    <location>
        <begin position="21"/>
        <end position="256"/>
    </location>
</feature>
<dbReference type="Gene3D" id="3.20.20.150">
    <property type="entry name" value="Divalent-metal-dependent TIM barrel enzymes"/>
    <property type="match status" value="1"/>
</dbReference>
<dbReference type="NCBIfam" id="TIGR03234">
    <property type="entry name" value="OH-pyruv-isom"/>
    <property type="match status" value="1"/>
</dbReference>
<dbReference type="OrthoDB" id="9786584at2"/>
<dbReference type="RefSeq" id="WP_013367469.1">
    <property type="nucleotide sequence ID" value="NZ_CP012871.1"/>
</dbReference>
<dbReference type="AlphaFoldDB" id="A0A806X304"/>
<dbReference type="Pfam" id="PF01261">
    <property type="entry name" value="AP_endonuc_2"/>
    <property type="match status" value="1"/>
</dbReference>
<dbReference type="FunFam" id="3.20.20.150:FF:000007">
    <property type="entry name" value="Hydroxypyruvate isomerase"/>
    <property type="match status" value="1"/>
</dbReference>
<proteinExistence type="inferred from homology"/>
<dbReference type="KEGG" id="kle:AO703_04455"/>
<dbReference type="OMA" id="HIGHFHT"/>
<dbReference type="InterPro" id="IPR026040">
    <property type="entry name" value="HyI-like"/>
</dbReference>
<dbReference type="PIRSF" id="PIRSF006241">
    <property type="entry name" value="HyI"/>
    <property type="match status" value="1"/>
</dbReference>
<protein>
    <submittedName>
        <fullName evidence="5">Hydroxypyruvate isomerase</fullName>
    </submittedName>
</protein>
<organism evidence="5 6">
    <name type="scientific">[Enterobacter] lignolyticus</name>
    <dbReference type="NCBI Taxonomy" id="1334193"/>
    <lineage>
        <taxon>Bacteria</taxon>
        <taxon>Pseudomonadati</taxon>
        <taxon>Pseudomonadota</taxon>
        <taxon>Gammaproteobacteria</taxon>
        <taxon>Enterobacterales</taxon>
        <taxon>Enterobacteriaceae</taxon>
        <taxon>Pluralibacter</taxon>
    </lineage>
</organism>
<dbReference type="Proteomes" id="UP000069162">
    <property type="component" value="Chromosome"/>
</dbReference>
<dbReference type="InterPro" id="IPR050417">
    <property type="entry name" value="Sugar_Epim/Isomerase"/>
</dbReference>
<evidence type="ECO:0000313" key="6">
    <source>
        <dbReference type="Proteomes" id="UP000069162"/>
    </source>
</evidence>
<dbReference type="InterPro" id="IPR017643">
    <property type="entry name" value="Hydroxypyruvate_isomerase"/>
</dbReference>